<evidence type="ECO:0000256" key="9">
    <source>
        <dbReference type="SAM" id="Phobius"/>
    </source>
</evidence>
<comment type="subcellular location">
    <subcellularLocation>
        <location evidence="1">Membrane</location>
        <topology evidence="1">Multi-pass membrane protein</topology>
    </subcellularLocation>
</comment>
<feature type="transmembrane region" description="Helical" evidence="9">
    <location>
        <begin position="67"/>
        <end position="93"/>
    </location>
</feature>
<evidence type="ECO:0000256" key="3">
    <source>
        <dbReference type="ARBA" id="ARBA00015944"/>
    </source>
</evidence>
<proteinExistence type="inferred from homology"/>
<feature type="transmembrane region" description="Helical" evidence="9">
    <location>
        <begin position="174"/>
        <end position="205"/>
    </location>
</feature>
<dbReference type="InterPro" id="IPR024791">
    <property type="entry name" value="Cyt_c/ubiquinol_Oxase_su3"/>
</dbReference>
<dbReference type="SUPFAM" id="SSF81452">
    <property type="entry name" value="Cytochrome c oxidase subunit III-like"/>
    <property type="match status" value="1"/>
</dbReference>
<dbReference type="PROSITE" id="PS50253">
    <property type="entry name" value="COX3"/>
    <property type="match status" value="1"/>
</dbReference>
<dbReference type="EMBL" id="KJ869251">
    <property type="protein sequence ID" value="AIO11166.1"/>
    <property type="molecule type" value="Genomic_DNA"/>
</dbReference>
<dbReference type="GO" id="GO:0005739">
    <property type="term" value="C:mitochondrion"/>
    <property type="evidence" value="ECO:0007669"/>
    <property type="project" value="TreeGrafter"/>
</dbReference>
<evidence type="ECO:0000256" key="2">
    <source>
        <dbReference type="ARBA" id="ARBA00010581"/>
    </source>
</evidence>
<comment type="similarity">
    <text evidence="2 8">Belongs to the cytochrome c oxidase subunit 3 family.</text>
</comment>
<evidence type="ECO:0000256" key="8">
    <source>
        <dbReference type="RuleBase" id="RU003375"/>
    </source>
</evidence>
<dbReference type="GO" id="GO:0016020">
    <property type="term" value="C:membrane"/>
    <property type="evidence" value="ECO:0007669"/>
    <property type="project" value="UniProtKB-SubCell"/>
</dbReference>
<dbReference type="Gene3D" id="1.20.120.80">
    <property type="entry name" value="Cytochrome c oxidase, subunit III, four-helix bundle"/>
    <property type="match status" value="1"/>
</dbReference>
<dbReference type="InterPro" id="IPR000298">
    <property type="entry name" value="Cyt_c_oxidase-like_su3"/>
</dbReference>
<evidence type="ECO:0000259" key="10">
    <source>
        <dbReference type="PROSITE" id="PS50253"/>
    </source>
</evidence>
<protein>
    <recommendedName>
        <fullName evidence="3 8">Cytochrome c oxidase subunit 3</fullName>
    </recommendedName>
</protein>
<feature type="domain" description="Heme-copper oxidase subunit III family profile" evidence="10">
    <location>
        <begin position="1"/>
        <end position="240"/>
    </location>
</feature>
<feature type="transmembrane region" description="Helical" evidence="9">
    <location>
        <begin position="26"/>
        <end position="46"/>
    </location>
</feature>
<keyword evidence="5" id="KW-1278">Translocase</keyword>
<geneLocation type="mitochondrion" evidence="11"/>
<dbReference type="GeneID" id="23629319"/>
<dbReference type="CTD" id="4514"/>
<dbReference type="AlphaFoldDB" id="A0A0C4MW49"/>
<feature type="transmembrane region" description="Helical" evidence="9">
    <location>
        <begin position="105"/>
        <end position="125"/>
    </location>
</feature>
<evidence type="ECO:0000313" key="11">
    <source>
        <dbReference type="EMBL" id="AIO11166.1"/>
    </source>
</evidence>
<evidence type="ECO:0000256" key="6">
    <source>
        <dbReference type="ARBA" id="ARBA00022989"/>
    </source>
</evidence>
<organism evidence="11">
    <name type="scientific">Southwellina hispida</name>
    <dbReference type="NCBI Taxonomy" id="449650"/>
    <lineage>
        <taxon>Eukaryota</taxon>
        <taxon>Metazoa</taxon>
        <taxon>Spiralia</taxon>
        <taxon>Lophotrochozoa</taxon>
        <taxon>Acanthocephala</taxon>
        <taxon>Palaeacanthocephala</taxon>
        <taxon>Polymorphida</taxon>
        <taxon>Polymorphidae</taxon>
        <taxon>Southwellina</taxon>
    </lineage>
</organism>
<keyword evidence="4 8" id="KW-0812">Transmembrane</keyword>
<evidence type="ECO:0000256" key="5">
    <source>
        <dbReference type="ARBA" id="ARBA00022967"/>
    </source>
</evidence>
<dbReference type="RefSeq" id="YP_009121990.1">
    <property type="nucleotide sequence ID" value="NC_026516.1"/>
</dbReference>
<comment type="function">
    <text evidence="8">Component of the cytochrome c oxidase, the last enzyme in the mitochondrial electron transport chain which drives oxidative phosphorylation. The respiratory chain contains 3 multisubunit complexes succinate dehydrogenase (complex II, CII), ubiquinol-cytochrome c oxidoreductase (cytochrome b-c1 complex, complex III, CIII) and cytochrome c oxidase (complex IV, CIV), that cooperate to transfer electrons derived from NADH and succinate to molecular oxygen, creating an electrochemical gradient over the inner membrane that drives transmembrane transport and the ATP synthase. Cytochrome c oxidase is the component of the respiratory chain that catalyzes the reduction of oxygen to water. Electrons originating from reduced cytochrome c in the intermembrane space (IMS) are transferred via the dinuclear copper A center (CU(A)) of subunit 2 and heme A of subunit 1 to the active site in subunit 1, a binuclear center (BNC) formed by heme A3 and copper B (CU(B)). The BNC reduces molecular oxygen to 2 water molecules using 4 electrons from cytochrome c in the IMS and 4 protons from the mitochondrial matrix.</text>
</comment>
<dbReference type="GO" id="GO:0006123">
    <property type="term" value="P:mitochondrial electron transport, cytochrome c to oxygen"/>
    <property type="evidence" value="ECO:0007669"/>
    <property type="project" value="TreeGrafter"/>
</dbReference>
<dbReference type="PANTHER" id="PTHR11403">
    <property type="entry name" value="CYTOCHROME C OXIDASE SUBUNIT III"/>
    <property type="match status" value="1"/>
</dbReference>
<evidence type="ECO:0000256" key="7">
    <source>
        <dbReference type="ARBA" id="ARBA00023136"/>
    </source>
</evidence>
<evidence type="ECO:0000256" key="1">
    <source>
        <dbReference type="ARBA" id="ARBA00004141"/>
    </source>
</evidence>
<dbReference type="PANTHER" id="PTHR11403:SF7">
    <property type="entry name" value="CYTOCHROME C OXIDASE SUBUNIT 3"/>
    <property type="match status" value="1"/>
</dbReference>
<name>A0A0C4MW49_9BILA</name>
<sequence>MYMLVVSLWPLFVACSFYLIIMGLCLGVKLVLGVGFVMFGVGLFMWGSEDDVKMMVSEMYSDYMSGCGLGVLIFIFSEFMFFLSLLVSSVYLVEEWDSLVSVDMYGVPMLISFILLSSGVTLTKGHQMMYLGCNGSSFKWVVITVLLGLFFVAIQAGEWMENSFEMFDGVGGSLFYFVTGFHGLHVIMGVLLNISLGYMLFVLLSGGGLILWKMEGIVWYWHFVDVVWLFVYLGLYWYCM</sequence>
<gene>
    <name evidence="11" type="primary">COX3</name>
</gene>
<accession>A0A0C4MW49</accession>
<keyword evidence="6 9" id="KW-1133">Transmembrane helix</keyword>
<dbReference type="InterPro" id="IPR013833">
    <property type="entry name" value="Cyt_c_oxidase_su3_a-hlx"/>
</dbReference>
<reference evidence="11" key="1">
    <citation type="journal article" date="2015" name="Parasitol. Int.">
        <title>The complete mitochondrial genome sequence of Southwellina hispida supports monophyly of Palaeacanthocephala (Acanthocephala: Polymorphida).</title>
        <authorList>
            <person name="Gazi M."/>
            <person name="Kim J."/>
            <person name="Park J.K."/>
        </authorList>
    </citation>
    <scope>NUCLEOTIDE SEQUENCE</scope>
</reference>
<dbReference type="GO" id="GO:0004129">
    <property type="term" value="F:cytochrome-c oxidase activity"/>
    <property type="evidence" value="ECO:0007669"/>
    <property type="project" value="InterPro"/>
</dbReference>
<feature type="transmembrane region" description="Helical" evidence="9">
    <location>
        <begin position="137"/>
        <end position="154"/>
    </location>
</feature>
<evidence type="ECO:0000256" key="4">
    <source>
        <dbReference type="ARBA" id="ARBA00022692"/>
    </source>
</evidence>
<keyword evidence="7 9" id="KW-0472">Membrane</keyword>
<keyword evidence="8 11" id="KW-0496">Mitochondrion</keyword>
<feature type="transmembrane region" description="Helical" evidence="9">
    <location>
        <begin position="217"/>
        <end position="238"/>
    </location>
</feature>
<dbReference type="InterPro" id="IPR035973">
    <property type="entry name" value="Cyt_c_oxidase_su3-like_sf"/>
</dbReference>
<dbReference type="Pfam" id="PF00510">
    <property type="entry name" value="COX3"/>
    <property type="match status" value="1"/>
</dbReference>